<dbReference type="SMART" id="SM00360">
    <property type="entry name" value="RRM"/>
    <property type="match status" value="2"/>
</dbReference>
<dbReference type="HOGENOM" id="CLU_071422_0_0_1"/>
<evidence type="ECO:0000256" key="3">
    <source>
        <dbReference type="ARBA" id="ARBA00023242"/>
    </source>
</evidence>
<dbReference type="FunFam" id="3.30.70.330:FF:000467">
    <property type="entry name" value="Cell wall integrity protein scw1"/>
    <property type="match status" value="1"/>
</dbReference>
<evidence type="ECO:0000313" key="8">
    <source>
        <dbReference type="Proteomes" id="UP000026915"/>
    </source>
</evidence>
<feature type="domain" description="RRM" evidence="6">
    <location>
        <begin position="224"/>
        <end position="301"/>
    </location>
</feature>
<dbReference type="Pfam" id="PF00076">
    <property type="entry name" value="RRM_1"/>
    <property type="match status" value="2"/>
</dbReference>
<dbReference type="Gene3D" id="3.30.70.330">
    <property type="match status" value="2"/>
</dbReference>
<protein>
    <submittedName>
        <fullName evidence="7">RNA-binding family protein</fullName>
    </submittedName>
</protein>
<evidence type="ECO:0000256" key="4">
    <source>
        <dbReference type="PROSITE-ProRule" id="PRU00176"/>
    </source>
</evidence>
<dbReference type="GO" id="GO:0003729">
    <property type="term" value="F:mRNA binding"/>
    <property type="evidence" value="ECO:0000318"/>
    <property type="project" value="GO_Central"/>
</dbReference>
<evidence type="ECO:0000256" key="5">
    <source>
        <dbReference type="SAM" id="MobiDB-lite"/>
    </source>
</evidence>
<evidence type="ECO:0000256" key="2">
    <source>
        <dbReference type="ARBA" id="ARBA00022884"/>
    </source>
</evidence>
<name>A0A061GFC4_THECC</name>
<evidence type="ECO:0000313" key="7">
    <source>
        <dbReference type="EMBL" id="EOY25714.1"/>
    </source>
</evidence>
<dbReference type="PROSITE" id="PS50102">
    <property type="entry name" value="RRM"/>
    <property type="match status" value="2"/>
</dbReference>
<feature type="region of interest" description="Disordered" evidence="5">
    <location>
        <begin position="300"/>
        <end position="328"/>
    </location>
</feature>
<feature type="domain" description="RRM" evidence="6">
    <location>
        <begin position="50"/>
        <end position="127"/>
    </location>
</feature>
<dbReference type="InterPro" id="IPR000504">
    <property type="entry name" value="RRM_dom"/>
</dbReference>
<dbReference type="Gramene" id="EOY25714">
    <property type="protein sequence ID" value="EOY25714"/>
    <property type="gene ID" value="TCM_027095"/>
</dbReference>
<dbReference type="OrthoDB" id="431169at2759"/>
<dbReference type="InParanoid" id="A0A061GFC4"/>
<evidence type="ECO:0000256" key="1">
    <source>
        <dbReference type="ARBA" id="ARBA00004123"/>
    </source>
</evidence>
<proteinExistence type="predicted"/>
<keyword evidence="8" id="KW-1185">Reference proteome</keyword>
<dbReference type="CDD" id="cd12420">
    <property type="entry name" value="RRM_RBPMS_like"/>
    <property type="match status" value="1"/>
</dbReference>
<keyword evidence="2 4" id="KW-0694">RNA-binding</keyword>
<dbReference type="SMR" id="A0A061GFC4"/>
<dbReference type="SUPFAM" id="SSF54928">
    <property type="entry name" value="RNA-binding domain, RBD"/>
    <property type="match status" value="1"/>
</dbReference>
<dbReference type="EMBL" id="CM001884">
    <property type="protein sequence ID" value="EOY25714.1"/>
    <property type="molecule type" value="Genomic_DNA"/>
</dbReference>
<comment type="subcellular location">
    <subcellularLocation>
        <location evidence="1">Nucleus</location>
    </subcellularLocation>
</comment>
<feature type="region of interest" description="Disordered" evidence="5">
    <location>
        <begin position="1"/>
        <end position="47"/>
    </location>
</feature>
<dbReference type="Gramene" id="Tc06v2_t001390.1">
    <property type="protein sequence ID" value="Tc06v2_p001390.1"/>
    <property type="gene ID" value="Tc06v2_g001390"/>
</dbReference>
<dbReference type="InterPro" id="IPR035979">
    <property type="entry name" value="RBD_domain_sf"/>
</dbReference>
<dbReference type="PANTHER" id="PTHR10501">
    <property type="entry name" value="U1 SMALL NUCLEAR RIBONUCLEOPROTEIN A/U2 SMALL NUCLEAR RIBONUCLEOPROTEIN B"/>
    <property type="match status" value="1"/>
</dbReference>
<evidence type="ECO:0000259" key="6">
    <source>
        <dbReference type="PROSITE" id="PS50102"/>
    </source>
</evidence>
<dbReference type="GO" id="GO:0005634">
    <property type="term" value="C:nucleus"/>
    <property type="evidence" value="ECO:0007669"/>
    <property type="project" value="UniProtKB-SubCell"/>
</dbReference>
<reference evidence="7 8" key="1">
    <citation type="journal article" date="2013" name="Genome Biol.">
        <title>The genome sequence of the most widely cultivated cacao type and its use to identify candidate genes regulating pod color.</title>
        <authorList>
            <person name="Motamayor J.C."/>
            <person name="Mockaitis K."/>
            <person name="Schmutz J."/>
            <person name="Haiminen N."/>
            <person name="Iii D.L."/>
            <person name="Cornejo O."/>
            <person name="Findley S.D."/>
            <person name="Zheng P."/>
            <person name="Utro F."/>
            <person name="Royaert S."/>
            <person name="Saski C."/>
            <person name="Jenkins J."/>
            <person name="Podicheti R."/>
            <person name="Zhao M."/>
            <person name="Scheffler B.E."/>
            <person name="Stack J.C."/>
            <person name="Feltus F.A."/>
            <person name="Mustiga G.M."/>
            <person name="Amores F."/>
            <person name="Phillips W."/>
            <person name="Marelli J.P."/>
            <person name="May G.D."/>
            <person name="Shapiro H."/>
            <person name="Ma J."/>
            <person name="Bustamante C.D."/>
            <person name="Schnell R.J."/>
            <person name="Main D."/>
            <person name="Gilbert D."/>
            <person name="Parida L."/>
            <person name="Kuhn D.N."/>
        </authorList>
    </citation>
    <scope>NUCLEOTIDE SEQUENCE [LARGE SCALE GENOMIC DNA]</scope>
    <source>
        <strain evidence="8">cv. Matina 1-6</strain>
    </source>
</reference>
<dbReference type="KEGG" id="tcc:18595193"/>
<dbReference type="STRING" id="3641.A0A061GFC4"/>
<dbReference type="Proteomes" id="UP000026915">
    <property type="component" value="Chromosome 6"/>
</dbReference>
<dbReference type="FunCoup" id="A0A061GFC4">
    <property type="interactions" value="1075"/>
</dbReference>
<dbReference type="FunFam" id="3.30.70.330:FF:000037">
    <property type="entry name" value="RNA-binding protein with multiple splicing 2"/>
    <property type="match status" value="1"/>
</dbReference>
<organism evidence="7 8">
    <name type="scientific">Theobroma cacao</name>
    <name type="common">Cacao</name>
    <name type="synonym">Cocoa</name>
    <dbReference type="NCBI Taxonomy" id="3641"/>
    <lineage>
        <taxon>Eukaryota</taxon>
        <taxon>Viridiplantae</taxon>
        <taxon>Streptophyta</taxon>
        <taxon>Embryophyta</taxon>
        <taxon>Tracheophyta</taxon>
        <taxon>Spermatophyta</taxon>
        <taxon>Magnoliopsida</taxon>
        <taxon>eudicotyledons</taxon>
        <taxon>Gunneridae</taxon>
        <taxon>Pentapetalae</taxon>
        <taxon>rosids</taxon>
        <taxon>malvids</taxon>
        <taxon>Malvales</taxon>
        <taxon>Malvaceae</taxon>
        <taxon>Byttnerioideae</taxon>
        <taxon>Theobroma</taxon>
    </lineage>
</organism>
<dbReference type="eggNOG" id="KOG1457">
    <property type="taxonomic scope" value="Eukaryota"/>
</dbReference>
<feature type="compositionally biased region" description="Pro residues" evidence="5">
    <location>
        <begin position="14"/>
        <end position="43"/>
    </location>
</feature>
<dbReference type="AlphaFoldDB" id="A0A061GFC4"/>
<keyword evidence="3" id="KW-0539">Nucleus</keyword>
<dbReference type="OMA" id="YTHTGYP"/>
<accession>A0A061GFC4</accession>
<dbReference type="InterPro" id="IPR012677">
    <property type="entry name" value="Nucleotide-bd_a/b_plait_sf"/>
</dbReference>
<gene>
    <name evidence="7" type="ORF">TCM_027095</name>
</gene>
<sequence>MAGAGIHPYHQQWPPAPAPPPPPAAAAAAPPPPPSVHHPPPPASSHDEVRTIFITGLPEDVKERELQNLLRWLPGYEASQVNYKGEKPMGFALFSSAQLAVAAKDSLQDMLFDAESKSVLHIEMAKKNLFVKRGIVADSNAYDQSKRLRTGGDYSHSAYTAPSPFHPPPAPVWGPQGYMAPTPPPYDPYGGYPVPPVPMPTPAPVPAPSSYVPVQNTKDNPPCNTLFIGNLGENINEEELRGLFSVQPGFKQMKILRQERHTVCFIEFEDVNTATNVHHNLQGAVIPSSGSVGMRIQYSKNPFGKRKDSGHPIASPGANGAPPSMTYQ</sequence>